<evidence type="ECO:0008006" key="3">
    <source>
        <dbReference type="Google" id="ProtNLM"/>
    </source>
</evidence>
<evidence type="ECO:0000313" key="1">
    <source>
        <dbReference type="EMBL" id="QRV02118.1"/>
    </source>
</evidence>
<organism evidence="1 2">
    <name type="scientific">Arcanobacterium phocisimile</name>
    <dbReference type="NCBI Taxonomy" id="1302235"/>
    <lineage>
        <taxon>Bacteria</taxon>
        <taxon>Bacillati</taxon>
        <taxon>Actinomycetota</taxon>
        <taxon>Actinomycetes</taxon>
        <taxon>Actinomycetales</taxon>
        <taxon>Actinomycetaceae</taxon>
        <taxon>Arcanobacterium</taxon>
    </lineage>
</organism>
<protein>
    <recommendedName>
        <fullName evidence="3">Integrase core domain-containing protein</fullName>
    </recommendedName>
</protein>
<name>A0ABX7IG79_9ACTO</name>
<dbReference type="Proteomes" id="UP000602653">
    <property type="component" value="Chromosome"/>
</dbReference>
<keyword evidence="2" id="KW-1185">Reference proteome</keyword>
<reference evidence="1 2" key="1">
    <citation type="submission" date="2021-02" db="EMBL/GenBank/DDBJ databases">
        <title>Complete Genome Sequence of Arcanobacterium phocisimile strain DSM 26142T from a harbour seal.</title>
        <authorList>
            <person name="Borowiak M."/>
            <person name="Alssahen M."/>
            <person name="Malorny B."/>
            <person name="Laemmler C."/>
            <person name="Siebert U."/>
            <person name="Ploetz M."/>
            <person name="Abdulmawjood A."/>
        </authorList>
    </citation>
    <scope>NUCLEOTIDE SEQUENCE [LARGE SCALE GENOMIC DNA]</scope>
    <source>
        <strain evidence="1 2">DSM 26142</strain>
    </source>
</reference>
<dbReference type="RefSeq" id="WP_204424381.1">
    <property type="nucleotide sequence ID" value="NZ_CP070228.1"/>
</dbReference>
<dbReference type="EMBL" id="CP070228">
    <property type="protein sequence ID" value="QRV02118.1"/>
    <property type="molecule type" value="Genomic_DNA"/>
</dbReference>
<proteinExistence type="predicted"/>
<gene>
    <name evidence="1" type="ORF">JTE88_08605</name>
</gene>
<sequence length="45" mass="5027">MNERMDASLAINALQAAIMHRKREGMNTHGCIVHSDRGSQFRSNA</sequence>
<accession>A0ABX7IG79</accession>
<evidence type="ECO:0000313" key="2">
    <source>
        <dbReference type="Proteomes" id="UP000602653"/>
    </source>
</evidence>